<dbReference type="PANTHER" id="PTHR30469:SF38">
    <property type="entry name" value="HLYD FAMILY SECRETION PROTEIN"/>
    <property type="match status" value="1"/>
</dbReference>
<accession>A0A3B1ASC1</accession>
<dbReference type="NCBIfam" id="TIGR01730">
    <property type="entry name" value="RND_mfp"/>
    <property type="match status" value="1"/>
</dbReference>
<protein>
    <submittedName>
        <fullName evidence="1">Efflux transporter, RND family, MFP subunit, AcrA/E family</fullName>
    </submittedName>
</protein>
<dbReference type="InterPro" id="IPR006143">
    <property type="entry name" value="RND_pump_MFP"/>
</dbReference>
<dbReference type="GO" id="GO:1990281">
    <property type="term" value="C:efflux pump complex"/>
    <property type="evidence" value="ECO:0007669"/>
    <property type="project" value="TreeGrafter"/>
</dbReference>
<dbReference type="GO" id="GO:0015562">
    <property type="term" value="F:efflux transmembrane transporter activity"/>
    <property type="evidence" value="ECO:0007669"/>
    <property type="project" value="TreeGrafter"/>
</dbReference>
<name>A0A3B1ASC1_9ZZZZ</name>
<dbReference type="Gene3D" id="2.40.420.20">
    <property type="match status" value="1"/>
</dbReference>
<dbReference type="PANTHER" id="PTHR30469">
    <property type="entry name" value="MULTIDRUG RESISTANCE PROTEIN MDTA"/>
    <property type="match status" value="1"/>
</dbReference>
<dbReference type="Gene3D" id="1.10.287.470">
    <property type="entry name" value="Helix hairpin bin"/>
    <property type="match status" value="1"/>
</dbReference>
<dbReference type="AlphaFoldDB" id="A0A3B1ASC1"/>
<proteinExistence type="predicted"/>
<dbReference type="SUPFAM" id="SSF111369">
    <property type="entry name" value="HlyD-like secretion proteins"/>
    <property type="match status" value="1"/>
</dbReference>
<reference evidence="1" key="1">
    <citation type="submission" date="2018-06" db="EMBL/GenBank/DDBJ databases">
        <authorList>
            <person name="Zhirakovskaya E."/>
        </authorList>
    </citation>
    <scope>NUCLEOTIDE SEQUENCE</scope>
</reference>
<sequence>MNKQLVKQITIILLTVSSFVVVASPYYNNMQMPMSQPSGMQNQIQVNNPYGNGNRAGIPYSPQPQIISVMAAPTGSSVVLGGTVVPLREVTLSAQIPGRVDYLAGVEGESFQAGEVVVAIDDDDLLAKRQQALANITAQQQALQNSRVQYSKEFWAPRSRDVGRMPGMGLPSMFDMFFTRPMASGMGYGNPILERQADLYAQGTHVGQARSQHISALSELQQVDAKLRDSRTVVPFDAIIVKRLVEVGQTVQPGQPLLKLADSHALQLKVEVPVRLVSGLRQEMMVPVILDVGNTQIRAQVAQIYPVADNNRHTVTVKFDLPDGIPGGPGMYAEVMIPDPSIPVQNLPIIPNSAVIWRGSLPAVFVVNYQNKKELRLIRLGEAIDKWTVAVLSGLRAGERIFAQPSPGMSAGWVK</sequence>
<dbReference type="Gene3D" id="2.40.30.170">
    <property type="match status" value="1"/>
</dbReference>
<evidence type="ECO:0000313" key="1">
    <source>
        <dbReference type="EMBL" id="VAW95626.1"/>
    </source>
</evidence>
<gene>
    <name evidence="1" type="ORF">MNBD_GAMMA23-1144</name>
</gene>
<organism evidence="1">
    <name type="scientific">hydrothermal vent metagenome</name>
    <dbReference type="NCBI Taxonomy" id="652676"/>
    <lineage>
        <taxon>unclassified sequences</taxon>
        <taxon>metagenomes</taxon>
        <taxon>ecological metagenomes</taxon>
    </lineage>
</organism>
<dbReference type="EMBL" id="UOFT01000048">
    <property type="protein sequence ID" value="VAW95626.1"/>
    <property type="molecule type" value="Genomic_DNA"/>
</dbReference>
<dbReference type="Gene3D" id="2.40.50.100">
    <property type="match status" value="1"/>
</dbReference>